<gene>
    <name evidence="2" type="ORF">D3M59_07320</name>
</gene>
<comment type="caution">
    <text evidence="2">The sequence shown here is derived from an EMBL/GenBank/DDBJ whole genome shotgun (WGS) entry which is preliminary data.</text>
</comment>
<evidence type="ECO:0000256" key="1">
    <source>
        <dbReference type="SAM" id="Phobius"/>
    </source>
</evidence>
<feature type="transmembrane region" description="Helical" evidence="1">
    <location>
        <begin position="45"/>
        <end position="64"/>
    </location>
</feature>
<reference evidence="2 3" key="1">
    <citation type="submission" date="2018-09" db="EMBL/GenBank/DDBJ databases">
        <title>Sphingomonas sp. DAC4.</title>
        <authorList>
            <person name="Seo T."/>
        </authorList>
    </citation>
    <scope>NUCLEOTIDE SEQUENCE [LARGE SCALE GENOMIC DNA]</scope>
    <source>
        <strain evidence="2 3">DAC4</strain>
    </source>
</reference>
<evidence type="ECO:0000313" key="2">
    <source>
        <dbReference type="EMBL" id="RIX29123.1"/>
    </source>
</evidence>
<dbReference type="RefSeq" id="WP_119533011.1">
    <property type="nucleotide sequence ID" value="NZ_QXTF01000002.1"/>
</dbReference>
<proteinExistence type="predicted"/>
<dbReference type="EMBL" id="QXTF01000002">
    <property type="protein sequence ID" value="RIX29123.1"/>
    <property type="molecule type" value="Genomic_DNA"/>
</dbReference>
<keyword evidence="3" id="KW-1185">Reference proteome</keyword>
<evidence type="ECO:0000313" key="3">
    <source>
        <dbReference type="Proteomes" id="UP000285023"/>
    </source>
</evidence>
<feature type="transmembrane region" description="Helical" evidence="1">
    <location>
        <begin position="12"/>
        <end position="33"/>
    </location>
</feature>
<name>A0A418PZT4_9SPHN</name>
<accession>A0A418PZT4</accession>
<dbReference type="Proteomes" id="UP000285023">
    <property type="component" value="Unassembled WGS sequence"/>
</dbReference>
<keyword evidence="1" id="KW-0812">Transmembrane</keyword>
<protein>
    <submittedName>
        <fullName evidence="2">Uncharacterized protein</fullName>
    </submittedName>
</protein>
<dbReference type="OrthoDB" id="7574366at2"/>
<keyword evidence="1" id="KW-0472">Membrane</keyword>
<organism evidence="2 3">
    <name type="scientific">Sphingomonas edaphi</name>
    <dbReference type="NCBI Taxonomy" id="2315689"/>
    <lineage>
        <taxon>Bacteria</taxon>
        <taxon>Pseudomonadati</taxon>
        <taxon>Pseudomonadota</taxon>
        <taxon>Alphaproteobacteria</taxon>
        <taxon>Sphingomonadales</taxon>
        <taxon>Sphingomonadaceae</taxon>
        <taxon>Sphingomonas</taxon>
    </lineage>
</organism>
<keyword evidence="1" id="KW-1133">Transmembrane helix</keyword>
<dbReference type="AlphaFoldDB" id="A0A418PZT4"/>
<sequence length="70" mass="7854">MTDEAEWKRRFRLFAILRIGGLLMFLFGVAVAYSDLLKPGGWPLLGGLLAILGAVEAVLIPRVLRKSWDR</sequence>